<dbReference type="InterPro" id="IPR032466">
    <property type="entry name" value="Metal_Hydrolase"/>
</dbReference>
<dbReference type="HAMAP" id="MF_00219">
    <property type="entry name" value="PyrC_classII"/>
    <property type="match status" value="1"/>
</dbReference>
<comment type="subunit">
    <text evidence="9">Homodimer.</text>
</comment>
<keyword evidence="5 9" id="KW-0479">Metal-binding</keyword>
<name>A0A974P473_9CAUL</name>
<comment type="catalytic activity">
    <reaction evidence="9">
        <text>(S)-dihydroorotate + H2O = N-carbamoyl-L-aspartate + H(+)</text>
        <dbReference type="Rhea" id="RHEA:24296"/>
        <dbReference type="ChEBI" id="CHEBI:15377"/>
        <dbReference type="ChEBI" id="CHEBI:15378"/>
        <dbReference type="ChEBI" id="CHEBI:30864"/>
        <dbReference type="ChEBI" id="CHEBI:32814"/>
        <dbReference type="EC" id="3.5.2.3"/>
    </reaction>
</comment>
<keyword evidence="6 9" id="KW-0378">Hydrolase</keyword>
<keyword evidence="8 9" id="KW-0665">Pyrimidine biosynthesis</keyword>
<feature type="active site" evidence="9">
    <location>
        <position position="263"/>
    </location>
</feature>
<feature type="binding site" evidence="9">
    <location>
        <position position="152"/>
    </location>
    <ligand>
        <name>substrate</name>
    </ligand>
</feature>
<feature type="binding site" evidence="9">
    <location>
        <position position="152"/>
    </location>
    <ligand>
        <name>Zn(2+)</name>
        <dbReference type="ChEBI" id="CHEBI:29105"/>
        <label>2</label>
    </ligand>
</feature>
<feature type="binding site" evidence="9">
    <location>
        <position position="29"/>
    </location>
    <ligand>
        <name>Zn(2+)</name>
        <dbReference type="ChEBI" id="CHEBI:29105"/>
        <label>1</label>
    </ligand>
</feature>
<feature type="modified residue" description="N6-carboxylysine" evidence="9">
    <location>
        <position position="115"/>
    </location>
</feature>
<dbReference type="Gene3D" id="3.20.20.140">
    <property type="entry name" value="Metal-dependent hydrolases"/>
    <property type="match status" value="1"/>
</dbReference>
<comment type="cofactor">
    <cofactor evidence="9">
        <name>Zn(2+)</name>
        <dbReference type="ChEBI" id="CHEBI:29105"/>
    </cofactor>
    <text evidence="9">Binds 2 Zn(2+) ions per subunit.</text>
</comment>
<dbReference type="NCBIfam" id="TIGR00856">
    <property type="entry name" value="pyrC_dimer"/>
    <property type="match status" value="1"/>
</dbReference>
<reference evidence="11" key="1">
    <citation type="submission" date="2021-01" db="EMBL/GenBank/DDBJ databases">
        <title>Genome sequence of Phenylobacterium sp. 20VBR1 isolated from a valley glaceir, Ny-Alesund, Svalbard.</title>
        <authorList>
            <person name="Thomas F.A."/>
            <person name="Krishnan K.P."/>
            <person name="Sinha R.K."/>
        </authorList>
    </citation>
    <scope>NUCLEOTIDE SEQUENCE</scope>
    <source>
        <strain evidence="11">20VBR1</strain>
    </source>
</reference>
<protein>
    <recommendedName>
        <fullName evidence="4 9">Dihydroorotase</fullName>
        <shortName evidence="9">DHOase</shortName>
        <ecNumber evidence="4 9">3.5.2.3</ecNumber>
    </recommendedName>
</protein>
<feature type="binding site" evidence="9">
    <location>
        <position position="31"/>
    </location>
    <ligand>
        <name>Zn(2+)</name>
        <dbReference type="ChEBI" id="CHEBI:29105"/>
        <label>1</label>
    </ligand>
</feature>
<dbReference type="InterPro" id="IPR002195">
    <property type="entry name" value="Dihydroorotase_CS"/>
</dbReference>
<evidence type="ECO:0000256" key="7">
    <source>
        <dbReference type="ARBA" id="ARBA00022833"/>
    </source>
</evidence>
<accession>A0A974P473</accession>
<dbReference type="InterPro" id="IPR004721">
    <property type="entry name" value="DHOdimr"/>
</dbReference>
<dbReference type="PROSITE" id="PS00482">
    <property type="entry name" value="DIHYDROOROTASE_1"/>
    <property type="match status" value="1"/>
</dbReference>
<evidence type="ECO:0000256" key="1">
    <source>
        <dbReference type="ARBA" id="ARBA00002368"/>
    </source>
</evidence>
<comment type="similarity">
    <text evidence="3 9">Belongs to the metallo-dependent hydrolases superfamily. DHOase family. Class II DHOase subfamily.</text>
</comment>
<dbReference type="GO" id="GO:0004151">
    <property type="term" value="F:dihydroorotase activity"/>
    <property type="evidence" value="ECO:0007669"/>
    <property type="project" value="UniProtKB-UniRule"/>
</dbReference>
<dbReference type="AlphaFoldDB" id="A0A974P473"/>
<evidence type="ECO:0000256" key="5">
    <source>
        <dbReference type="ARBA" id="ARBA00022723"/>
    </source>
</evidence>
<gene>
    <name evidence="9 11" type="primary">pyrC</name>
    <name evidence="11" type="ORF">JKL49_04155</name>
</gene>
<comment type="function">
    <text evidence="1 9">Catalyzes the reversible cyclization of carbamoyl aspartate to dihydroorotate.</text>
</comment>
<proteinExistence type="inferred from homology"/>
<evidence type="ECO:0000256" key="4">
    <source>
        <dbReference type="ARBA" id="ARBA00012860"/>
    </source>
</evidence>
<evidence type="ECO:0000256" key="8">
    <source>
        <dbReference type="ARBA" id="ARBA00022975"/>
    </source>
</evidence>
<feature type="binding site" evidence="9">
    <location>
        <position position="235"/>
    </location>
    <ligand>
        <name>substrate</name>
    </ligand>
</feature>
<feature type="binding site" evidence="9">
    <location>
        <position position="263"/>
    </location>
    <ligand>
        <name>Zn(2+)</name>
        <dbReference type="ChEBI" id="CHEBI:29105"/>
        <label>1</label>
    </ligand>
</feature>
<dbReference type="EMBL" id="CP068570">
    <property type="protein sequence ID" value="QQZ50667.1"/>
    <property type="molecule type" value="Genomic_DNA"/>
</dbReference>
<dbReference type="Pfam" id="PF01979">
    <property type="entry name" value="Amidohydro_1"/>
    <property type="match status" value="1"/>
</dbReference>
<dbReference type="PANTHER" id="PTHR43137">
    <property type="entry name" value="DIHYDROOROTASE"/>
    <property type="match status" value="1"/>
</dbReference>
<dbReference type="PANTHER" id="PTHR43137:SF1">
    <property type="entry name" value="DIHYDROOROTASE"/>
    <property type="match status" value="1"/>
</dbReference>
<evidence type="ECO:0000256" key="6">
    <source>
        <dbReference type="ARBA" id="ARBA00022801"/>
    </source>
</evidence>
<dbReference type="GO" id="GO:0006207">
    <property type="term" value="P:'de novo' pyrimidine nucleobase biosynthetic process"/>
    <property type="evidence" value="ECO:0007669"/>
    <property type="project" value="TreeGrafter"/>
</dbReference>
<evidence type="ECO:0000313" key="11">
    <source>
        <dbReference type="EMBL" id="QQZ50667.1"/>
    </source>
</evidence>
<feature type="binding site" evidence="9">
    <location>
        <position position="190"/>
    </location>
    <ligand>
        <name>Zn(2+)</name>
        <dbReference type="ChEBI" id="CHEBI:29105"/>
        <label>2</label>
    </ligand>
</feature>
<dbReference type="GO" id="GO:0008270">
    <property type="term" value="F:zinc ion binding"/>
    <property type="evidence" value="ECO:0007669"/>
    <property type="project" value="UniProtKB-UniRule"/>
</dbReference>
<evidence type="ECO:0000256" key="3">
    <source>
        <dbReference type="ARBA" id="ARBA00005631"/>
    </source>
</evidence>
<evidence type="ECO:0000256" key="9">
    <source>
        <dbReference type="HAMAP-Rule" id="MF_00219"/>
    </source>
</evidence>
<dbReference type="GO" id="GO:0044205">
    <property type="term" value="P:'de novo' UMP biosynthetic process"/>
    <property type="evidence" value="ECO:0007669"/>
    <property type="project" value="UniProtKB-UniRule"/>
</dbReference>
<feature type="binding site" evidence="9">
    <location>
        <position position="57"/>
    </location>
    <ligand>
        <name>substrate</name>
    </ligand>
</feature>
<feature type="binding site" description="via carbamate group" evidence="9">
    <location>
        <position position="115"/>
    </location>
    <ligand>
        <name>Zn(2+)</name>
        <dbReference type="ChEBI" id="CHEBI:29105"/>
        <label>1</label>
    </ligand>
</feature>
<dbReference type="SUPFAM" id="SSF51556">
    <property type="entry name" value="Metallo-dependent hydrolases"/>
    <property type="match status" value="1"/>
</dbReference>
<comment type="caution">
    <text evidence="9">Lacks conserved residue(s) required for the propagation of feature annotation.</text>
</comment>
<feature type="domain" description="Amidohydrolase-related" evidence="10">
    <location>
        <begin position="27"/>
        <end position="320"/>
    </location>
</feature>
<feature type="binding site" description="via carbamate group" evidence="9">
    <location>
        <position position="115"/>
    </location>
    <ligand>
        <name>Zn(2+)</name>
        <dbReference type="ChEBI" id="CHEBI:29105"/>
        <label>2</label>
    </ligand>
</feature>
<dbReference type="EC" id="3.5.2.3" evidence="4 9"/>
<comment type="pathway">
    <text evidence="2 9">Pyrimidine metabolism; UMP biosynthesis via de novo pathway; (S)-dihydroorotate from bicarbonate: step 3/3.</text>
</comment>
<evidence type="ECO:0000256" key="2">
    <source>
        <dbReference type="ARBA" id="ARBA00004880"/>
    </source>
</evidence>
<sequence>MLTSDIDAAPVEARNAATCLTLRRPDDWHVHLRDGPMLASVVNYTARQFARAIVMPNLSPPITTIAAAKAYRDRILAALEPGRVFQPLMTCYLTDTIEASEVERGFVEGVFTACKLYPAHATTNSDHGVTDVRKIYPVLEVMQNIGMPLLLHGEVTDRHVDIFDREAVFIERILGKLIRDFPGLKVVFEHITTVDAVAFVEAGGPNLAATITPHHLAINRNAMFEGGIRPHFYCLPVAKRETHRLALRRAATSGSAKFFLGTDSAPMRSATRSRRAGARESSTLPSRWKAMRRCSMKRMRSGLSESLRQKMVLASTAWHPMRAWSFWSDLRAWSLDRCSSGHFDRAVRRRRNPSLALCRTSGDLDQPECAAGQAEKVRYLGHRQNCFPPISEIPNVR</sequence>
<organism evidence="11">
    <name type="scientific">Phenylobacterium glaciei</name>
    <dbReference type="NCBI Taxonomy" id="2803784"/>
    <lineage>
        <taxon>Bacteria</taxon>
        <taxon>Pseudomonadati</taxon>
        <taxon>Pseudomonadota</taxon>
        <taxon>Alphaproteobacteria</taxon>
        <taxon>Caulobacterales</taxon>
        <taxon>Caulobacteraceae</taxon>
        <taxon>Phenylobacterium</taxon>
    </lineage>
</organism>
<feature type="binding site" evidence="9">
    <location>
        <begin position="31"/>
        <end position="33"/>
    </location>
    <ligand>
        <name>substrate</name>
    </ligand>
</feature>
<dbReference type="GO" id="GO:0005829">
    <property type="term" value="C:cytosol"/>
    <property type="evidence" value="ECO:0007669"/>
    <property type="project" value="TreeGrafter"/>
</dbReference>
<keyword evidence="7 9" id="KW-0862">Zinc</keyword>
<dbReference type="InterPro" id="IPR006680">
    <property type="entry name" value="Amidohydro-rel"/>
</dbReference>
<evidence type="ECO:0000259" key="10">
    <source>
        <dbReference type="Pfam" id="PF01979"/>
    </source>
</evidence>